<protein>
    <submittedName>
        <fullName evidence="3">Histidine triad protein</fullName>
    </submittedName>
</protein>
<name>A0A3M2X9Y3_PSEYM</name>
<comment type="caution">
    <text evidence="3">The sequence shown here is derived from an EMBL/GenBank/DDBJ whole genome shotgun (WGS) entry which is preliminary data.</text>
</comment>
<dbReference type="Pfam" id="PF01230">
    <property type="entry name" value="HIT"/>
    <property type="match status" value="1"/>
</dbReference>
<dbReference type="Proteomes" id="UP000282378">
    <property type="component" value="Unassembled WGS sequence"/>
</dbReference>
<evidence type="ECO:0000259" key="2">
    <source>
        <dbReference type="PROSITE" id="PS51084"/>
    </source>
</evidence>
<gene>
    <name evidence="3" type="ORF">APX70_00446</name>
</gene>
<evidence type="ECO:0000313" key="4">
    <source>
        <dbReference type="Proteomes" id="UP000282378"/>
    </source>
</evidence>
<sequence length="168" mass="19054">MARTLVFCVASRITLLPTGQVHSPGRQEFFIVFVLDSRLQQDTLPIGDFPLCRLLLSNDTHYPWFILVPRRADITEVFQLSAADQLQLWQETTALSKVLKEVFVADKINVAALGNVVSQLHMHVIARKRDDIAWPAPVWGKHAAVAYSDEQFAEICRQLKPALTNDFR</sequence>
<accession>A0A3M2X9Y3</accession>
<dbReference type="AlphaFoldDB" id="A0A3M2X9Y3"/>
<comment type="caution">
    <text evidence="1">Lacks conserved residue(s) required for the propagation of feature annotation.</text>
</comment>
<dbReference type="Gene3D" id="3.30.428.10">
    <property type="entry name" value="HIT-like"/>
    <property type="match status" value="1"/>
</dbReference>
<dbReference type="GO" id="GO:0003824">
    <property type="term" value="F:catalytic activity"/>
    <property type="evidence" value="ECO:0007669"/>
    <property type="project" value="InterPro"/>
</dbReference>
<dbReference type="PROSITE" id="PS51084">
    <property type="entry name" value="HIT_2"/>
    <property type="match status" value="1"/>
</dbReference>
<dbReference type="EMBL" id="RBNL01003029">
    <property type="protein sequence ID" value="RML59818.1"/>
    <property type="molecule type" value="Genomic_DNA"/>
</dbReference>
<dbReference type="SUPFAM" id="SSF54197">
    <property type="entry name" value="HIT-like"/>
    <property type="match status" value="1"/>
</dbReference>
<reference evidence="3 4" key="1">
    <citation type="submission" date="2018-08" db="EMBL/GenBank/DDBJ databases">
        <title>Recombination of ecologically and evolutionarily significant loci maintains genetic cohesion in the Pseudomonas syringae species complex.</title>
        <authorList>
            <person name="Dillon M."/>
            <person name="Thakur S."/>
            <person name="Almeida R.N.D."/>
            <person name="Weir B.S."/>
            <person name="Guttman D.S."/>
        </authorList>
    </citation>
    <scope>NUCLEOTIDE SEQUENCE [LARGE SCALE GENOMIC DNA]</scope>
    <source>
        <strain evidence="3 4">88_10</strain>
    </source>
</reference>
<proteinExistence type="predicted"/>
<evidence type="ECO:0000256" key="1">
    <source>
        <dbReference type="PROSITE-ProRule" id="PRU00464"/>
    </source>
</evidence>
<dbReference type="InterPro" id="IPR036265">
    <property type="entry name" value="HIT-like_sf"/>
</dbReference>
<organism evidence="3 4">
    <name type="scientific">Pseudomonas syringae pv. maculicola</name>
    <dbReference type="NCBI Taxonomy" id="59511"/>
    <lineage>
        <taxon>Bacteria</taxon>
        <taxon>Pseudomonadati</taxon>
        <taxon>Pseudomonadota</taxon>
        <taxon>Gammaproteobacteria</taxon>
        <taxon>Pseudomonadales</taxon>
        <taxon>Pseudomonadaceae</taxon>
        <taxon>Pseudomonas</taxon>
    </lineage>
</organism>
<feature type="non-terminal residue" evidence="3">
    <location>
        <position position="168"/>
    </location>
</feature>
<feature type="domain" description="HIT" evidence="2">
    <location>
        <begin position="32"/>
        <end position="134"/>
    </location>
</feature>
<dbReference type="InterPro" id="IPR011146">
    <property type="entry name" value="HIT-like"/>
</dbReference>
<evidence type="ECO:0000313" key="3">
    <source>
        <dbReference type="EMBL" id="RML59818.1"/>
    </source>
</evidence>